<dbReference type="Proteomes" id="UP001141933">
    <property type="component" value="Unassembled WGS sequence"/>
</dbReference>
<organism evidence="4 5">
    <name type="scientific">Phocaeicola acetigenes</name>
    <dbReference type="NCBI Taxonomy" id="3016083"/>
    <lineage>
        <taxon>Bacteria</taxon>
        <taxon>Pseudomonadati</taxon>
        <taxon>Bacteroidota</taxon>
        <taxon>Bacteroidia</taxon>
        <taxon>Bacteroidales</taxon>
        <taxon>Bacteroidaceae</taxon>
        <taxon>Phocaeicola</taxon>
    </lineage>
</organism>
<dbReference type="Gene3D" id="2.60.40.10">
    <property type="entry name" value="Immunoglobulins"/>
    <property type="match status" value="1"/>
</dbReference>
<dbReference type="SMART" id="SM00892">
    <property type="entry name" value="Endonuclease_NS"/>
    <property type="match status" value="1"/>
</dbReference>
<dbReference type="InterPro" id="IPR044925">
    <property type="entry name" value="His-Me_finger_sf"/>
</dbReference>
<dbReference type="InterPro" id="IPR024361">
    <property type="entry name" value="BACON"/>
</dbReference>
<dbReference type="InterPro" id="IPR040255">
    <property type="entry name" value="Non-specific_endonuclease"/>
</dbReference>
<dbReference type="EMBL" id="JAPZVM010000001">
    <property type="protein sequence ID" value="MCZ8371105.1"/>
    <property type="molecule type" value="Genomic_DNA"/>
</dbReference>
<keyword evidence="4" id="KW-0378">Hydrolase</keyword>
<dbReference type="SUPFAM" id="SSF54060">
    <property type="entry name" value="His-Me finger endonucleases"/>
    <property type="match status" value="1"/>
</dbReference>
<dbReference type="SMART" id="SM00477">
    <property type="entry name" value="NUC"/>
    <property type="match status" value="1"/>
</dbReference>
<dbReference type="Gene3D" id="3.40.570.10">
    <property type="entry name" value="Extracellular Endonuclease, subunit A"/>
    <property type="match status" value="1"/>
</dbReference>
<accession>A0ABT4PDG7</accession>
<evidence type="ECO:0000313" key="4">
    <source>
        <dbReference type="EMBL" id="MCZ8371105.1"/>
    </source>
</evidence>
<gene>
    <name evidence="4" type="ORF">O6P32_00050</name>
</gene>
<dbReference type="GO" id="GO:0004519">
    <property type="term" value="F:endonuclease activity"/>
    <property type="evidence" value="ECO:0007669"/>
    <property type="project" value="UniProtKB-KW"/>
</dbReference>
<feature type="domain" description="ENPP1-3/EXOG-like endonuclease/phosphodiesterase" evidence="2">
    <location>
        <begin position="171"/>
        <end position="368"/>
    </location>
</feature>
<comment type="caution">
    <text evidence="4">The sequence shown here is derived from an EMBL/GenBank/DDBJ whole genome shotgun (WGS) entry which is preliminary data.</text>
</comment>
<name>A0ABT4PDG7_9BACT</name>
<dbReference type="PANTHER" id="PTHR13966">
    <property type="entry name" value="ENDONUCLEASE RELATED"/>
    <property type="match status" value="1"/>
</dbReference>
<dbReference type="InterPro" id="IPR013783">
    <property type="entry name" value="Ig-like_fold"/>
</dbReference>
<feature type="region of interest" description="Disordered" evidence="1">
    <location>
        <begin position="196"/>
        <end position="220"/>
    </location>
</feature>
<dbReference type="RefSeq" id="WP_269876210.1">
    <property type="nucleotide sequence ID" value="NZ_JAPZVM010000001.1"/>
</dbReference>
<protein>
    <submittedName>
        <fullName evidence="4">DNA/RNA non-specific endonuclease</fullName>
    </submittedName>
</protein>
<reference evidence="4" key="1">
    <citation type="submission" date="2022-12" db="EMBL/GenBank/DDBJ databases">
        <title>Phocaeicola acetigenes sp. nov., isolated feces from a healthy human.</title>
        <authorList>
            <person name="Do H."/>
            <person name="Ha Y.B."/>
            <person name="Kim J.-S."/>
            <person name="Suh M.K."/>
            <person name="Kim H.S."/>
            <person name="Lee J.-S."/>
        </authorList>
    </citation>
    <scope>NUCLEOTIDE SEQUENCE</scope>
    <source>
        <strain evidence="4">KGMB11183</strain>
    </source>
</reference>
<dbReference type="Pfam" id="PF13004">
    <property type="entry name" value="BACON"/>
    <property type="match status" value="1"/>
</dbReference>
<dbReference type="InterPro" id="IPR044929">
    <property type="entry name" value="DNA/RNA_non-sp_Endonuclease_sf"/>
</dbReference>
<proteinExistence type="predicted"/>
<feature type="domain" description="DNA/RNA non-specific endonuclease/pyrophosphatase/phosphodiesterase" evidence="3">
    <location>
        <begin position="168"/>
        <end position="368"/>
    </location>
</feature>
<keyword evidence="5" id="KW-1185">Reference proteome</keyword>
<keyword evidence="4" id="KW-0255">Endonuclease</keyword>
<dbReference type="Pfam" id="PF01223">
    <property type="entry name" value="Endonuclease_NS"/>
    <property type="match status" value="1"/>
</dbReference>
<evidence type="ECO:0000256" key="1">
    <source>
        <dbReference type="SAM" id="MobiDB-lite"/>
    </source>
</evidence>
<feature type="compositionally biased region" description="Basic and acidic residues" evidence="1">
    <location>
        <begin position="198"/>
        <end position="210"/>
    </location>
</feature>
<dbReference type="PROSITE" id="PS51257">
    <property type="entry name" value="PROKAR_LIPOPROTEIN"/>
    <property type="match status" value="1"/>
</dbReference>
<sequence>MKNSLHFFKATLFVLVALFTSCSERDIPEELLNNEQNTSQPVYLDLKENLPADNAGFLLHIRTEQSWTIEVDQDWCTLLRYSGNGNASVMGSVSKNTTDQMRSALITVRIAGISYPLTIQQNAGEEGEGGSTTPENPNGYAKRIEVPALKGGDMNLFITHTTQYNGKEVITYSYEWDCAKKHSRWVAFTFSTATPDNDAGRNDSFRDDPKIPSQYQTHDSDYKGSGYSRGHLCASSDRQYSIEANKQTFYFSNMSPQIQNGFNGGIWQSLEQKVQQWGNISVSSDTLYVVKGGTIQDNQIIEYIGNNVPVPKYYFMAILSLKGGSYQAIGFWLEHKAYSNNNYKQYALSIDDLEQKTGIDFFANLPDNIETTVESKYTESAWSW</sequence>
<keyword evidence="4" id="KW-0540">Nuclease</keyword>
<evidence type="ECO:0000313" key="5">
    <source>
        <dbReference type="Proteomes" id="UP001141933"/>
    </source>
</evidence>
<dbReference type="InterPro" id="IPR001604">
    <property type="entry name" value="Endo_G_ENPP1-like_dom"/>
</dbReference>
<dbReference type="PANTHER" id="PTHR13966:SF5">
    <property type="entry name" value="ENDONUCLEASE G, MITOCHONDRIAL"/>
    <property type="match status" value="1"/>
</dbReference>
<evidence type="ECO:0000259" key="3">
    <source>
        <dbReference type="SMART" id="SM00892"/>
    </source>
</evidence>
<evidence type="ECO:0000259" key="2">
    <source>
        <dbReference type="SMART" id="SM00477"/>
    </source>
</evidence>
<dbReference type="InterPro" id="IPR020821">
    <property type="entry name" value="ENPP1-3/EXOG-like_nuc-like"/>
</dbReference>
<dbReference type="CDD" id="cd14948">
    <property type="entry name" value="BACON"/>
    <property type="match status" value="1"/>
</dbReference>